<gene>
    <name evidence="2" type="ORF">F7725_025564</name>
</gene>
<dbReference type="Proteomes" id="UP000518266">
    <property type="component" value="Unassembled WGS sequence"/>
</dbReference>
<feature type="compositionally biased region" description="Acidic residues" evidence="1">
    <location>
        <begin position="19"/>
        <end position="28"/>
    </location>
</feature>
<accession>A0A7J5XBK3</accession>
<comment type="caution">
    <text evidence="2">The sequence shown here is derived from an EMBL/GenBank/DDBJ whole genome shotgun (WGS) entry which is preliminary data.</text>
</comment>
<protein>
    <submittedName>
        <fullName evidence="2">Uncharacterized protein</fullName>
    </submittedName>
</protein>
<organism evidence="2 3">
    <name type="scientific">Dissostichus mawsoni</name>
    <name type="common">Antarctic cod</name>
    <dbReference type="NCBI Taxonomy" id="36200"/>
    <lineage>
        <taxon>Eukaryota</taxon>
        <taxon>Metazoa</taxon>
        <taxon>Chordata</taxon>
        <taxon>Craniata</taxon>
        <taxon>Vertebrata</taxon>
        <taxon>Euteleostomi</taxon>
        <taxon>Actinopterygii</taxon>
        <taxon>Neopterygii</taxon>
        <taxon>Teleostei</taxon>
        <taxon>Neoteleostei</taxon>
        <taxon>Acanthomorphata</taxon>
        <taxon>Eupercaria</taxon>
        <taxon>Perciformes</taxon>
        <taxon>Notothenioidei</taxon>
        <taxon>Nototheniidae</taxon>
        <taxon>Dissostichus</taxon>
    </lineage>
</organism>
<evidence type="ECO:0000313" key="2">
    <source>
        <dbReference type="EMBL" id="KAF3834360.1"/>
    </source>
</evidence>
<reference evidence="2 3" key="1">
    <citation type="submission" date="2020-03" db="EMBL/GenBank/DDBJ databases">
        <title>Dissostichus mawsoni Genome sequencing and assembly.</title>
        <authorList>
            <person name="Park H."/>
        </authorList>
    </citation>
    <scope>NUCLEOTIDE SEQUENCE [LARGE SCALE GENOMIC DNA]</scope>
    <source>
        <strain evidence="2">DM0001</strain>
        <tissue evidence="2">Muscle</tissue>
    </source>
</reference>
<keyword evidence="3" id="KW-1185">Reference proteome</keyword>
<evidence type="ECO:0000256" key="1">
    <source>
        <dbReference type="SAM" id="MobiDB-lite"/>
    </source>
</evidence>
<proteinExistence type="predicted"/>
<sequence>MSSRRKSSTPCMVRVVHEEQDDPNEVMDMEILTDNYATEKEQSESSETAEDLQQENSEKPDQQTFPETVETQNTEPLEQTEQLSEKDQPPVIDDEETIEEKDRRGGL</sequence>
<feature type="compositionally biased region" description="Polar residues" evidence="1">
    <location>
        <begin position="62"/>
        <end position="82"/>
    </location>
</feature>
<dbReference type="AlphaFoldDB" id="A0A7J5XBK3"/>
<feature type="region of interest" description="Disordered" evidence="1">
    <location>
        <begin position="1"/>
        <end position="107"/>
    </location>
</feature>
<name>A0A7J5XBK3_DISMA</name>
<evidence type="ECO:0000313" key="3">
    <source>
        <dbReference type="Proteomes" id="UP000518266"/>
    </source>
</evidence>
<dbReference type="EMBL" id="JAAKFY010000026">
    <property type="protein sequence ID" value="KAF3834360.1"/>
    <property type="molecule type" value="Genomic_DNA"/>
</dbReference>